<accession>A0A1C3NWI7</accession>
<keyword evidence="2" id="KW-1185">Reference proteome</keyword>
<gene>
    <name evidence="1" type="ORF">FDG2_1885</name>
</gene>
<proteinExistence type="predicted"/>
<sequence>MSTPGGLVLPTNPDVPFPSLFAPVVEVGGGRYTAGLHPSAEGAQAAGDALADIHPSLVMRGVVELLPAWVVAQLASAYDELQQLGGAA</sequence>
<name>A0A1C3NWI7_9ACTN</name>
<evidence type="ECO:0000313" key="1">
    <source>
        <dbReference type="EMBL" id="SBW21070.1"/>
    </source>
</evidence>
<reference evidence="2" key="1">
    <citation type="submission" date="2016-02" db="EMBL/GenBank/DDBJ databases">
        <authorList>
            <person name="Wibberg D."/>
        </authorList>
    </citation>
    <scope>NUCLEOTIDE SEQUENCE [LARGE SCALE GENOMIC DNA]</scope>
</reference>
<dbReference type="EMBL" id="FLUV01000791">
    <property type="protein sequence ID" value="SBW21070.1"/>
    <property type="molecule type" value="Genomic_DNA"/>
</dbReference>
<dbReference type="Proteomes" id="UP000199013">
    <property type="component" value="Unassembled WGS sequence"/>
</dbReference>
<dbReference type="AlphaFoldDB" id="A0A1C3NWI7"/>
<organism evidence="1 2">
    <name type="scientific">Candidatus Protofrankia californiensis</name>
    <dbReference type="NCBI Taxonomy" id="1839754"/>
    <lineage>
        <taxon>Bacteria</taxon>
        <taxon>Bacillati</taxon>
        <taxon>Actinomycetota</taxon>
        <taxon>Actinomycetes</taxon>
        <taxon>Frankiales</taxon>
        <taxon>Frankiaceae</taxon>
        <taxon>Protofrankia</taxon>
    </lineage>
</organism>
<evidence type="ECO:0000313" key="2">
    <source>
        <dbReference type="Proteomes" id="UP000199013"/>
    </source>
</evidence>
<protein>
    <submittedName>
        <fullName evidence="1">Uncharacterized protein</fullName>
    </submittedName>
</protein>